<dbReference type="HAMAP" id="MF_00137">
    <property type="entry name" value="SAICAR_synth"/>
    <property type="match status" value="1"/>
</dbReference>
<dbReference type="GO" id="GO:0004639">
    <property type="term" value="F:phosphoribosylaminoimidazolesuccinocarboxamide synthase activity"/>
    <property type="evidence" value="ECO:0007669"/>
    <property type="project" value="UniProtKB-UniRule"/>
</dbReference>
<dbReference type="Pfam" id="PF01259">
    <property type="entry name" value="SAICAR_synt"/>
    <property type="match status" value="1"/>
</dbReference>
<dbReference type="NCBIfam" id="NF010568">
    <property type="entry name" value="PRK13961.1"/>
    <property type="match status" value="1"/>
</dbReference>
<dbReference type="PROSITE" id="PS01057">
    <property type="entry name" value="SAICAR_SYNTHETASE_1"/>
    <property type="match status" value="1"/>
</dbReference>
<evidence type="ECO:0000256" key="1">
    <source>
        <dbReference type="ARBA" id="ARBA00004672"/>
    </source>
</evidence>
<dbReference type="Proteomes" id="UP000718630">
    <property type="component" value="Unassembled WGS sequence"/>
</dbReference>
<dbReference type="FunFam" id="3.30.470.20:FF:000015">
    <property type="entry name" value="Phosphoribosylaminoimidazole-succinocarboxamide synthase"/>
    <property type="match status" value="1"/>
</dbReference>
<dbReference type="AlphaFoldDB" id="A0A929QXQ8"/>
<evidence type="ECO:0000256" key="3">
    <source>
        <dbReference type="ARBA" id="ARBA00012217"/>
    </source>
</evidence>
<protein>
    <recommendedName>
        <fullName evidence="4 11">Phosphoribosylaminoimidazole-succinocarboxamide synthase</fullName>
        <ecNumber evidence="3 11">6.3.2.6</ecNumber>
    </recommendedName>
    <alternativeName>
        <fullName evidence="9 11">SAICAR synthetase</fullName>
    </alternativeName>
</protein>
<dbReference type="InterPro" id="IPR001636">
    <property type="entry name" value="SAICAR_synth"/>
</dbReference>
<dbReference type="GO" id="GO:0006189">
    <property type="term" value="P:'de novo' IMP biosynthetic process"/>
    <property type="evidence" value="ECO:0007669"/>
    <property type="project" value="UniProtKB-UniRule"/>
</dbReference>
<dbReference type="Gene3D" id="3.30.470.20">
    <property type="entry name" value="ATP-grasp fold, B domain"/>
    <property type="match status" value="1"/>
</dbReference>
<comment type="caution">
    <text evidence="13">The sequence shown here is derived from an EMBL/GenBank/DDBJ whole genome shotgun (WGS) entry which is preliminary data.</text>
</comment>
<dbReference type="NCBIfam" id="TIGR00081">
    <property type="entry name" value="purC"/>
    <property type="match status" value="1"/>
</dbReference>
<dbReference type="EMBL" id="JABZFZ010000219">
    <property type="protein sequence ID" value="MBF0940174.1"/>
    <property type="molecule type" value="Genomic_DNA"/>
</dbReference>
<evidence type="ECO:0000256" key="6">
    <source>
        <dbReference type="ARBA" id="ARBA00022741"/>
    </source>
</evidence>
<comment type="pathway">
    <text evidence="1 11">Purine metabolism; IMP biosynthesis via de novo pathway; 5-amino-1-(5-phospho-D-ribosyl)imidazole-4-carboxamide from 5-amino-1-(5-phospho-D-ribosyl)imidazole-4-carboxylate: step 1/2.</text>
</comment>
<keyword evidence="8 11" id="KW-0067">ATP-binding</keyword>
<feature type="domain" description="SAICAR synthetase/ADE2 N-terminal" evidence="12">
    <location>
        <begin position="13"/>
        <end position="285"/>
    </location>
</feature>
<name>A0A929QXQ8_9ACTO</name>
<evidence type="ECO:0000259" key="12">
    <source>
        <dbReference type="Pfam" id="PF01259"/>
    </source>
</evidence>
<evidence type="ECO:0000256" key="5">
    <source>
        <dbReference type="ARBA" id="ARBA00022598"/>
    </source>
</evidence>
<dbReference type="PANTHER" id="PTHR43700:SF1">
    <property type="entry name" value="PHOSPHORIBOSYLAMINOIMIDAZOLE-SUCCINOCARBOXAMIDE SYNTHASE"/>
    <property type="match status" value="1"/>
</dbReference>
<proteinExistence type="inferred from homology"/>
<dbReference type="GO" id="GO:0005737">
    <property type="term" value="C:cytoplasm"/>
    <property type="evidence" value="ECO:0007669"/>
    <property type="project" value="TreeGrafter"/>
</dbReference>
<dbReference type="GO" id="GO:0005524">
    <property type="term" value="F:ATP binding"/>
    <property type="evidence" value="ECO:0007669"/>
    <property type="project" value="UniProtKB-KW"/>
</dbReference>
<dbReference type="PROSITE" id="PS01058">
    <property type="entry name" value="SAICAR_SYNTHETASE_2"/>
    <property type="match status" value="1"/>
</dbReference>
<comment type="similarity">
    <text evidence="2 11">Belongs to the SAICAR synthetase family.</text>
</comment>
<keyword evidence="5 11" id="KW-0436">Ligase</keyword>
<dbReference type="InterPro" id="IPR028923">
    <property type="entry name" value="SAICAR_synt/ADE2_N"/>
</dbReference>
<dbReference type="InterPro" id="IPR018236">
    <property type="entry name" value="SAICAR_synthetase_CS"/>
</dbReference>
<sequence length="319" mass="33964">MGEHVELTGWTHLASGKVRDIYAPDGEDPSAASALLMVTSDRISAYDHVLPTPIPGKGKILNQMAIWWMGELRGIVDNHLLAVGRAAPANAAGALAGAPHPPPRAVPAAVDARAVVCRRLDMVPIECVVRGYLTGSGLAEYRRTGTVCGIALPDGLTEGSRLDAPVFTPAAKAEAGEHDENITFERAAAMVGRELVGRLRDASLALYERARGVAAERGVIIADTKFEFGLDPDTGRIVLADEILTPDSSRFWPADQWRPGRPTPSYDKQYVRDWLASAGSGWDRASGENPPALPDSVVAATAARYAGAYRRLTGADPVL</sequence>
<evidence type="ECO:0000256" key="7">
    <source>
        <dbReference type="ARBA" id="ARBA00022755"/>
    </source>
</evidence>
<dbReference type="CDD" id="cd01414">
    <property type="entry name" value="SAICAR_synt_Sc"/>
    <property type="match status" value="1"/>
</dbReference>
<evidence type="ECO:0000256" key="11">
    <source>
        <dbReference type="HAMAP-Rule" id="MF_00137"/>
    </source>
</evidence>
<comment type="catalytic activity">
    <reaction evidence="10 11">
        <text>5-amino-1-(5-phospho-D-ribosyl)imidazole-4-carboxylate + L-aspartate + ATP = (2S)-2-[5-amino-1-(5-phospho-beta-D-ribosyl)imidazole-4-carboxamido]succinate + ADP + phosphate + 2 H(+)</text>
        <dbReference type="Rhea" id="RHEA:22628"/>
        <dbReference type="ChEBI" id="CHEBI:15378"/>
        <dbReference type="ChEBI" id="CHEBI:29991"/>
        <dbReference type="ChEBI" id="CHEBI:30616"/>
        <dbReference type="ChEBI" id="CHEBI:43474"/>
        <dbReference type="ChEBI" id="CHEBI:58443"/>
        <dbReference type="ChEBI" id="CHEBI:77657"/>
        <dbReference type="ChEBI" id="CHEBI:456216"/>
        <dbReference type="EC" id="6.3.2.6"/>
    </reaction>
</comment>
<evidence type="ECO:0000313" key="13">
    <source>
        <dbReference type="EMBL" id="MBF0940174.1"/>
    </source>
</evidence>
<evidence type="ECO:0000256" key="2">
    <source>
        <dbReference type="ARBA" id="ARBA00010190"/>
    </source>
</evidence>
<evidence type="ECO:0000256" key="10">
    <source>
        <dbReference type="ARBA" id="ARBA00048475"/>
    </source>
</evidence>
<dbReference type="PANTHER" id="PTHR43700">
    <property type="entry name" value="PHOSPHORIBOSYLAMINOIMIDAZOLE-SUCCINOCARBOXAMIDE SYNTHASE"/>
    <property type="match status" value="1"/>
</dbReference>
<reference evidence="13" key="1">
    <citation type="submission" date="2020-04" db="EMBL/GenBank/DDBJ databases">
        <title>Deep metagenomics examines the oral microbiome during advanced dental caries in children, revealing novel taxa and co-occurrences with host molecules.</title>
        <authorList>
            <person name="Baker J.L."/>
            <person name="Morton J.T."/>
            <person name="Dinis M."/>
            <person name="Alvarez R."/>
            <person name="Tran N.C."/>
            <person name="Knight R."/>
            <person name="Edlund A."/>
        </authorList>
    </citation>
    <scope>NUCLEOTIDE SEQUENCE</scope>
    <source>
        <strain evidence="13">JCVI_32_bin.64</strain>
    </source>
</reference>
<dbReference type="SUPFAM" id="SSF56104">
    <property type="entry name" value="SAICAR synthase-like"/>
    <property type="match status" value="1"/>
</dbReference>
<keyword evidence="6 11" id="KW-0547">Nucleotide-binding</keyword>
<accession>A0A929QXQ8</accession>
<evidence type="ECO:0000256" key="8">
    <source>
        <dbReference type="ARBA" id="ARBA00022840"/>
    </source>
</evidence>
<dbReference type="EC" id="6.3.2.6" evidence="3 11"/>
<evidence type="ECO:0000256" key="9">
    <source>
        <dbReference type="ARBA" id="ARBA00030409"/>
    </source>
</evidence>
<evidence type="ECO:0000256" key="4">
    <source>
        <dbReference type="ARBA" id="ARBA00016460"/>
    </source>
</evidence>
<gene>
    <name evidence="11" type="primary">purC</name>
    <name evidence="13" type="ORF">HXK03_04795</name>
</gene>
<organism evidence="13 14">
    <name type="scientific">Schaalia georgiae</name>
    <dbReference type="NCBI Taxonomy" id="52768"/>
    <lineage>
        <taxon>Bacteria</taxon>
        <taxon>Bacillati</taxon>
        <taxon>Actinomycetota</taxon>
        <taxon>Actinomycetes</taxon>
        <taxon>Actinomycetales</taxon>
        <taxon>Actinomycetaceae</taxon>
        <taxon>Schaalia</taxon>
    </lineage>
</organism>
<keyword evidence="7 11" id="KW-0658">Purine biosynthesis</keyword>
<evidence type="ECO:0000313" key="14">
    <source>
        <dbReference type="Proteomes" id="UP000718630"/>
    </source>
</evidence>
<dbReference type="Gene3D" id="3.30.200.20">
    <property type="entry name" value="Phosphorylase Kinase, domain 1"/>
    <property type="match status" value="1"/>
</dbReference>